<evidence type="ECO:0000256" key="11">
    <source>
        <dbReference type="ARBA" id="ARBA00022824"/>
    </source>
</evidence>
<evidence type="ECO:0000256" key="7">
    <source>
        <dbReference type="ARBA" id="ARBA00022490"/>
    </source>
</evidence>
<dbReference type="GO" id="GO:0005789">
    <property type="term" value="C:endoplasmic reticulum membrane"/>
    <property type="evidence" value="ECO:0007669"/>
    <property type="project" value="UniProtKB-SubCell"/>
</dbReference>
<sequence length="781" mass="88577">MTSLVTEALASAGKLAKDDWNTKINKLNSRAYEIKRELSDVIEETYGESLSLEKDADDISKKLTEVRENADNLQNSFATMVSRQLHDANSEFEQLTLQHTKTAALVAALEKLYKVHCSLQSYDKSLQQKKFCDTLAAIKEIAAVLDSVKNTSFHETDMYKSLRIEVTVKRENLNYILDQIWKKSVTWTYPDEDGEGLNTKLSFNLSNENDPIDPQDMVYAMHSSNILSFKIKQFANLGLEKVFTPLIKNSDVKYSTASIATGCSISINKKDGSLELDKNPETHQTEFLPELVFNKVWGVLKFLNDSFLNLKLEKDGDSTLMNMFGNIVCEDIMTLLIDECLEKSVPNSKEELQNYDKITEVVKNFEKSLREIRFLTDEEGSGDLLAFVSDIHVHFANRRSTALVAKARQIMKEDIHETVEINDGGKDDVENFLSRLQEAKSTSSGDDQTLQLIVPGRGSESVGETKTKDILQFPRCRVSRCTQKLVELVYETLHEALTSSNECAMRLIDTVEDIFRLYQCDVPNLHKDALEMLPQVSAIHHNNCHYIAHHLLTVGQQLSSRLPSVMKGLELTFTHHVTAIRKLGEECFMTQMRRQRAQLMECLAPLKNFATETGADKYQMAEKPIKQVMYQLHHLRKVWRGVLPLPMFLRSISALVDSSIAEVVSSICSMEDISSDDSIQLKTICCILQDQLPSIFAKPEDEENVPGIPSDFPFQRSLKKWPRLLEIIFVLDASMREIVDRWADGKGPLASSFTVIETKGLIRALFQNTERRAAAISKIRY</sequence>
<keyword evidence="10" id="KW-0498">Mitosis</keyword>
<evidence type="ECO:0000256" key="21">
    <source>
        <dbReference type="ARBA" id="ARBA00065852"/>
    </source>
</evidence>
<keyword evidence="8" id="KW-0597">Phosphoprotein</keyword>
<dbReference type="GO" id="GO:0007094">
    <property type="term" value="P:mitotic spindle assembly checkpoint signaling"/>
    <property type="evidence" value="ECO:0007669"/>
    <property type="project" value="TreeGrafter"/>
</dbReference>
<evidence type="ECO:0000256" key="5">
    <source>
        <dbReference type="ARBA" id="ARBA00022448"/>
    </source>
</evidence>
<evidence type="ECO:0000256" key="1">
    <source>
        <dbReference type="ARBA" id="ARBA00004186"/>
    </source>
</evidence>
<evidence type="ECO:0000256" key="13">
    <source>
        <dbReference type="ARBA" id="ARBA00022892"/>
    </source>
</evidence>
<proteinExistence type="evidence at transcript level"/>
<evidence type="ECO:0000313" key="27">
    <source>
        <dbReference type="EMBL" id="CAB3268069.1"/>
    </source>
</evidence>
<evidence type="ECO:0000256" key="4">
    <source>
        <dbReference type="ARBA" id="ARBA00006245"/>
    </source>
</evidence>
<keyword evidence="17" id="KW-0472">Membrane</keyword>
<evidence type="ECO:0000256" key="8">
    <source>
        <dbReference type="ARBA" id="ARBA00022553"/>
    </source>
</evidence>
<feature type="domain" description="Centromere/kinetochore protein zw10 C-terminal" evidence="25">
    <location>
        <begin position="472"/>
        <end position="601"/>
    </location>
</feature>
<dbReference type="PANTHER" id="PTHR12205:SF0">
    <property type="entry name" value="CENTROMERE_KINETOCHORE PROTEIN ZW10 HOMOLOG"/>
    <property type="match status" value="1"/>
</dbReference>
<dbReference type="InterPro" id="IPR046362">
    <property type="entry name" value="Zw10/DSL1_C_sf"/>
</dbReference>
<dbReference type="InterPro" id="IPR048344">
    <property type="entry name" value="Zw10_middle"/>
</dbReference>
<keyword evidence="18" id="KW-0206">Cytoskeleton</keyword>
<evidence type="ECO:0000256" key="15">
    <source>
        <dbReference type="ARBA" id="ARBA00022990"/>
    </source>
</evidence>
<keyword evidence="15" id="KW-0007">Acetylation</keyword>
<evidence type="ECO:0000256" key="6">
    <source>
        <dbReference type="ARBA" id="ARBA00022454"/>
    </source>
</evidence>
<evidence type="ECO:0000256" key="18">
    <source>
        <dbReference type="ARBA" id="ARBA00023212"/>
    </source>
</evidence>
<name>A0A6F9DY57_9ASCI</name>
<evidence type="ECO:0000256" key="23">
    <source>
        <dbReference type="SAM" id="Coils"/>
    </source>
</evidence>
<organism evidence="27">
    <name type="scientific">Phallusia mammillata</name>
    <dbReference type="NCBI Taxonomy" id="59560"/>
    <lineage>
        <taxon>Eukaryota</taxon>
        <taxon>Metazoa</taxon>
        <taxon>Chordata</taxon>
        <taxon>Tunicata</taxon>
        <taxon>Ascidiacea</taxon>
        <taxon>Phlebobranchia</taxon>
        <taxon>Ascidiidae</taxon>
        <taxon>Phallusia</taxon>
    </lineage>
</organism>
<dbReference type="Pfam" id="PF20666">
    <property type="entry name" value="ZW10_C"/>
    <property type="match status" value="1"/>
</dbReference>
<gene>
    <name evidence="27" type="primary">Zw10</name>
</gene>
<evidence type="ECO:0000256" key="14">
    <source>
        <dbReference type="ARBA" id="ARBA00022927"/>
    </source>
</evidence>
<feature type="coiled-coil region" evidence="23">
    <location>
        <begin position="24"/>
        <end position="76"/>
    </location>
</feature>
<evidence type="ECO:0000256" key="2">
    <source>
        <dbReference type="ARBA" id="ARBA00004406"/>
    </source>
</evidence>
<evidence type="ECO:0000256" key="3">
    <source>
        <dbReference type="ARBA" id="ARBA00004629"/>
    </source>
</evidence>
<keyword evidence="16 23" id="KW-0175">Coiled coil</keyword>
<evidence type="ECO:0000256" key="9">
    <source>
        <dbReference type="ARBA" id="ARBA00022618"/>
    </source>
</evidence>
<evidence type="ECO:0000256" key="22">
    <source>
        <dbReference type="ARBA" id="ARBA00069312"/>
    </source>
</evidence>
<evidence type="ECO:0000256" key="10">
    <source>
        <dbReference type="ARBA" id="ARBA00022776"/>
    </source>
</evidence>
<accession>A0A6F9DY57</accession>
<keyword evidence="20" id="KW-0137">Centromere</keyword>
<evidence type="ECO:0000259" key="26">
    <source>
        <dbReference type="Pfam" id="PF22766"/>
    </source>
</evidence>
<evidence type="ECO:0000259" key="25">
    <source>
        <dbReference type="Pfam" id="PF20666"/>
    </source>
</evidence>
<keyword evidence="13" id="KW-0931">ER-Golgi transport</keyword>
<dbReference type="GO" id="GO:1990423">
    <property type="term" value="C:RZZ complex"/>
    <property type="evidence" value="ECO:0007669"/>
    <property type="project" value="TreeGrafter"/>
</dbReference>
<keyword evidence="11" id="KW-0256">Endoplasmic reticulum</keyword>
<dbReference type="GO" id="GO:0006888">
    <property type="term" value="P:endoplasmic reticulum to Golgi vesicle-mediated transport"/>
    <property type="evidence" value="ECO:0007669"/>
    <property type="project" value="TreeGrafter"/>
</dbReference>
<keyword evidence="9" id="KW-0132">Cell division</keyword>
<evidence type="ECO:0000259" key="24">
    <source>
        <dbReference type="Pfam" id="PF20665"/>
    </source>
</evidence>
<dbReference type="PANTHER" id="PTHR12205">
    <property type="entry name" value="CENTROMERE/KINETOCHORE PROTEIN ZW10"/>
    <property type="match status" value="1"/>
</dbReference>
<dbReference type="GO" id="GO:0005819">
    <property type="term" value="C:spindle"/>
    <property type="evidence" value="ECO:0007669"/>
    <property type="project" value="UniProtKB-SubCell"/>
</dbReference>
<evidence type="ECO:0000256" key="19">
    <source>
        <dbReference type="ARBA" id="ARBA00023306"/>
    </source>
</evidence>
<feature type="domain" description="Centromere/kinetochore protein zw10 middle" evidence="24">
    <location>
        <begin position="177"/>
        <end position="411"/>
    </location>
</feature>
<keyword evidence="6" id="KW-0158">Chromosome</keyword>
<dbReference type="Pfam" id="PF20665">
    <property type="entry name" value="Zw10_middle"/>
    <property type="match status" value="1"/>
</dbReference>
<keyword evidence="19" id="KW-0131">Cell cycle</keyword>
<evidence type="ECO:0000256" key="17">
    <source>
        <dbReference type="ARBA" id="ARBA00023136"/>
    </source>
</evidence>
<evidence type="ECO:0000256" key="12">
    <source>
        <dbReference type="ARBA" id="ARBA00022838"/>
    </source>
</evidence>
<dbReference type="EMBL" id="LR792207">
    <property type="protein sequence ID" value="CAB3268069.1"/>
    <property type="molecule type" value="mRNA"/>
</dbReference>
<dbReference type="GO" id="GO:0015031">
    <property type="term" value="P:protein transport"/>
    <property type="evidence" value="ECO:0007669"/>
    <property type="project" value="UniProtKB-KW"/>
</dbReference>
<comment type="subunit">
    <text evidence="21">Interacts with NBAS and KNTC1/ROD; the interactions are mutually exclusive and indicative for its association in two different vesicle tethering complexes. Component of the RZZ complex composed of KNTC1/ROD, ZW10 and ZWILCH. Component of the NRZ complex composed of NBAS, ZW10 and RINT1/TIP20L; NRZ associates with SNAREs STX18, USE1L, BNIP1/SEC20L and SEC22B (the assembly has been described as syntaxin 18 complex). Interacts directly with RINT1/TIP20L bound to BNIP1/SEC20L. Interacts with C19orf25 and ZWINT. Interacts with ZFYVE1. Interacts with RAB18 and this interaction is enhanced in the presence of ZFYVE1.</text>
</comment>
<comment type="similarity">
    <text evidence="4">Belongs to the ZW10 family.</text>
</comment>
<comment type="subcellular location">
    <subcellularLocation>
        <location evidence="3">Chromosome</location>
        <location evidence="3">Centromere</location>
        <location evidence="3">Kinetochore</location>
    </subcellularLocation>
    <subcellularLocation>
        <location evidence="1">Cytoplasm</location>
        <location evidence="1">Cytoskeleton</location>
        <location evidence="1">Spindle</location>
    </subcellularLocation>
    <subcellularLocation>
        <location evidence="2">Endoplasmic reticulum membrane</location>
        <topology evidence="2">Peripheral membrane protein</topology>
    </subcellularLocation>
</comment>
<evidence type="ECO:0000256" key="16">
    <source>
        <dbReference type="ARBA" id="ARBA00023054"/>
    </source>
</evidence>
<keyword evidence="14" id="KW-0653">Protein transport</keyword>
<feature type="domain" description="ZW10 C-terminal helical" evidence="26">
    <location>
        <begin position="624"/>
        <end position="779"/>
    </location>
</feature>
<dbReference type="Gene3D" id="1.10.357.150">
    <property type="match status" value="1"/>
</dbReference>
<dbReference type="InterPro" id="IPR055148">
    <property type="entry name" value="ZW10_C_2"/>
</dbReference>
<evidence type="ECO:0000256" key="20">
    <source>
        <dbReference type="ARBA" id="ARBA00023328"/>
    </source>
</evidence>
<dbReference type="Pfam" id="PF22766">
    <property type="entry name" value="ZW10_C2"/>
    <property type="match status" value="1"/>
</dbReference>
<dbReference type="AlphaFoldDB" id="A0A6F9DY57"/>
<reference evidence="27" key="1">
    <citation type="submission" date="2020-04" db="EMBL/GenBank/DDBJ databases">
        <authorList>
            <person name="Neveu A P."/>
        </authorList>
    </citation>
    <scope>NUCLEOTIDE SEQUENCE</scope>
    <source>
        <tissue evidence="27">Whole embryo</tissue>
    </source>
</reference>
<dbReference type="FunFam" id="1.10.357.150:FF:000001">
    <property type="entry name" value="centromere/kinetochore protein zw10 homolog"/>
    <property type="match status" value="1"/>
</dbReference>
<dbReference type="InterPro" id="IPR048343">
    <property type="entry name" value="ZW10_C"/>
</dbReference>
<keyword evidence="7" id="KW-0963">Cytoplasm</keyword>
<dbReference type="GO" id="GO:0051301">
    <property type="term" value="P:cell division"/>
    <property type="evidence" value="ECO:0007669"/>
    <property type="project" value="UniProtKB-KW"/>
</dbReference>
<protein>
    <recommendedName>
        <fullName evidence="22">Centromere/kinetochore protein zw10 homolog</fullName>
    </recommendedName>
</protein>
<keyword evidence="12" id="KW-0995">Kinetochore</keyword>
<keyword evidence="5" id="KW-0813">Transport</keyword>